<dbReference type="AlphaFoldDB" id="A0A512RRH1"/>
<feature type="transmembrane region" description="Helical" evidence="2">
    <location>
        <begin position="115"/>
        <end position="133"/>
    </location>
</feature>
<feature type="compositionally biased region" description="Gly residues" evidence="1">
    <location>
        <begin position="368"/>
        <end position="383"/>
    </location>
</feature>
<evidence type="ECO:0000313" key="3">
    <source>
        <dbReference type="EMBL" id="GEP98298.1"/>
    </source>
</evidence>
<feature type="transmembrane region" description="Helical" evidence="2">
    <location>
        <begin position="52"/>
        <end position="76"/>
    </location>
</feature>
<feature type="transmembrane region" description="Helical" evidence="2">
    <location>
        <begin position="279"/>
        <end position="299"/>
    </location>
</feature>
<dbReference type="Proteomes" id="UP000321436">
    <property type="component" value="Unassembled WGS sequence"/>
</dbReference>
<dbReference type="OrthoDB" id="660047at2"/>
<gene>
    <name evidence="3" type="ORF">CCY01nite_45580</name>
</gene>
<evidence type="ECO:0000256" key="2">
    <source>
        <dbReference type="SAM" id="Phobius"/>
    </source>
</evidence>
<evidence type="ECO:0000256" key="1">
    <source>
        <dbReference type="SAM" id="MobiDB-lite"/>
    </source>
</evidence>
<protein>
    <recommendedName>
        <fullName evidence="5">DUF2157 domain-containing protein</fullName>
    </recommendedName>
</protein>
<evidence type="ECO:0000313" key="4">
    <source>
        <dbReference type="Proteomes" id="UP000321436"/>
    </source>
</evidence>
<feature type="transmembrane region" description="Helical" evidence="2">
    <location>
        <begin position="305"/>
        <end position="325"/>
    </location>
</feature>
<feature type="region of interest" description="Disordered" evidence="1">
    <location>
        <begin position="359"/>
        <end position="383"/>
    </location>
</feature>
<feature type="transmembrane region" description="Helical" evidence="2">
    <location>
        <begin position="214"/>
        <end position="232"/>
    </location>
</feature>
<feature type="transmembrane region" description="Helical" evidence="2">
    <location>
        <begin position="252"/>
        <end position="272"/>
    </location>
</feature>
<dbReference type="EMBL" id="BKAU01000006">
    <property type="protein sequence ID" value="GEP98298.1"/>
    <property type="molecule type" value="Genomic_DNA"/>
</dbReference>
<feature type="transmembrane region" description="Helical" evidence="2">
    <location>
        <begin position="82"/>
        <end position="103"/>
    </location>
</feature>
<proteinExistence type="predicted"/>
<feature type="transmembrane region" description="Helical" evidence="2">
    <location>
        <begin position="139"/>
        <end position="156"/>
    </location>
</feature>
<reference evidence="3 4" key="1">
    <citation type="submission" date="2019-07" db="EMBL/GenBank/DDBJ databases">
        <title>Whole genome shotgun sequence of Chitinophaga cymbidii NBRC 109752.</title>
        <authorList>
            <person name="Hosoyama A."/>
            <person name="Uohara A."/>
            <person name="Ohji S."/>
            <person name="Ichikawa N."/>
        </authorList>
    </citation>
    <scope>NUCLEOTIDE SEQUENCE [LARGE SCALE GENOMIC DNA]</scope>
    <source>
        <strain evidence="3 4">NBRC 109752</strain>
    </source>
</reference>
<keyword evidence="2" id="KW-0812">Transmembrane</keyword>
<evidence type="ECO:0008006" key="5">
    <source>
        <dbReference type="Google" id="ProtNLM"/>
    </source>
</evidence>
<keyword evidence="2" id="KW-1133">Transmembrane helix</keyword>
<accession>A0A512RRH1</accession>
<comment type="caution">
    <text evidence="3">The sequence shown here is derived from an EMBL/GenBank/DDBJ whole genome shotgun (WGS) entry which is preliminary data.</text>
</comment>
<name>A0A512RRH1_9BACT</name>
<keyword evidence="2" id="KW-0472">Membrane</keyword>
<sequence>MIAYDQASLDNRLIQQEVETTCRKQCITEAEKAAVLHACPVRFYTPNPFIRIGLFIATAVIGVSVFGMCILLLTVGSSTESVTALTFFFSFLFYLALEMFVRVKHHFASGVDDALMWMSGAFMLSGFFIATDFDLDDAWIYMLIFVAGTLFTLRFANVLMCAVAFAGFIAMIFFTCFHLGSTAQTLLPFVVMGLSLLLYRLSARFLREQRFRHYFGCLEILSILSLITFYLAGNYYVVREIGEEMFRAPMRLGWLFWIFTVAVPTAYIYLGIRRRNLALLRVGLLLTGAVVFTVRYYYGILPAELAMSVGGAVVIALAWYVTHYLKEPKAGFTREDDDEHDDVEKLQIESLVIAETFHETPKPPQGFRFGGGSGGGGGAGSDY</sequence>
<feature type="transmembrane region" description="Helical" evidence="2">
    <location>
        <begin position="163"/>
        <end position="180"/>
    </location>
</feature>
<organism evidence="3 4">
    <name type="scientific">Chitinophaga cymbidii</name>
    <dbReference type="NCBI Taxonomy" id="1096750"/>
    <lineage>
        <taxon>Bacteria</taxon>
        <taxon>Pseudomonadati</taxon>
        <taxon>Bacteroidota</taxon>
        <taxon>Chitinophagia</taxon>
        <taxon>Chitinophagales</taxon>
        <taxon>Chitinophagaceae</taxon>
        <taxon>Chitinophaga</taxon>
    </lineage>
</organism>
<dbReference type="RefSeq" id="WP_146866736.1">
    <property type="nucleotide sequence ID" value="NZ_BKAU01000006.1"/>
</dbReference>
<keyword evidence="4" id="KW-1185">Reference proteome</keyword>
<feature type="transmembrane region" description="Helical" evidence="2">
    <location>
        <begin position="186"/>
        <end position="202"/>
    </location>
</feature>